<dbReference type="PROSITE" id="PS51658">
    <property type="entry name" value="BFN"/>
    <property type="match status" value="1"/>
</dbReference>
<keyword evidence="3" id="KW-1185">Reference proteome</keyword>
<feature type="domain" description="BFN" evidence="1">
    <location>
        <begin position="1"/>
        <end position="128"/>
    </location>
</feature>
<name>A0A1M4S1Z1_9ACTO</name>
<dbReference type="EMBL" id="FQTT01000013">
    <property type="protein sequence ID" value="SHE26160.1"/>
    <property type="molecule type" value="Genomic_DNA"/>
</dbReference>
<dbReference type="AlphaFoldDB" id="A0A1M4S1Z1"/>
<dbReference type="InterPro" id="IPR036104">
    <property type="entry name" value="BFN_sf"/>
</dbReference>
<reference evidence="3" key="1">
    <citation type="submission" date="2016-09" db="EMBL/GenBank/DDBJ databases">
        <authorList>
            <person name="Strepis N."/>
        </authorList>
    </citation>
    <scope>NUCLEOTIDE SEQUENCE [LARGE SCALE GENOMIC DNA]</scope>
</reference>
<dbReference type="GO" id="GO:0004518">
    <property type="term" value="F:nuclease activity"/>
    <property type="evidence" value="ECO:0007669"/>
    <property type="project" value="InterPro"/>
</dbReference>
<evidence type="ECO:0000313" key="3">
    <source>
        <dbReference type="Proteomes" id="UP000184291"/>
    </source>
</evidence>
<dbReference type="SUPFAM" id="SSF103256">
    <property type="entry name" value="Hypothetical protein TM0160"/>
    <property type="match status" value="1"/>
</dbReference>
<dbReference type="InterPro" id="IPR003729">
    <property type="entry name" value="Bi_nuclease_dom"/>
</dbReference>
<protein>
    <recommendedName>
        <fullName evidence="1">BFN domain-containing protein</fullName>
    </recommendedName>
</protein>
<sequence length="152" mass="15810">MSLMGVRSTVPDSGLVAVLMEDGGPGMITVPVGARDGLLLSTPSHNRPPSWVPFLTACVDAFGSAILRVELDVDADGGLCAAAVLDAAAPGLPKVVPCVPSDALILADVLSLPMLATDALLRLRGIDLGEEALQQRMLRWRRELDGAVSEDA</sequence>
<gene>
    <name evidence="2" type="ORF">ACGLYG10_2403</name>
</gene>
<evidence type="ECO:0000313" key="2">
    <source>
        <dbReference type="EMBL" id="SHE26160.1"/>
    </source>
</evidence>
<dbReference type="Gene3D" id="3.10.690.10">
    <property type="entry name" value="Bifunctional nuclease domain"/>
    <property type="match status" value="1"/>
</dbReference>
<dbReference type="Proteomes" id="UP000184291">
    <property type="component" value="Unassembled WGS sequence"/>
</dbReference>
<accession>A0A1M4S1Z1</accession>
<proteinExistence type="predicted"/>
<dbReference type="STRING" id="1892869.ACGLYG10_2403"/>
<organism evidence="2 3">
    <name type="scientific">Actinomyces glycerinitolerans</name>
    <dbReference type="NCBI Taxonomy" id="1892869"/>
    <lineage>
        <taxon>Bacteria</taxon>
        <taxon>Bacillati</taxon>
        <taxon>Actinomycetota</taxon>
        <taxon>Actinomycetes</taxon>
        <taxon>Actinomycetales</taxon>
        <taxon>Actinomycetaceae</taxon>
        <taxon>Actinomyces</taxon>
    </lineage>
</organism>
<evidence type="ECO:0000259" key="1">
    <source>
        <dbReference type="PROSITE" id="PS51658"/>
    </source>
</evidence>